<sequence>MFQLQKDDFPVDTHVFRISKTMGWVPASADIKKTYLHLNQRIPDELKFDLNCLLYTHGKACKRCSNRNMSGLEKETSHGHCPLLAYRMHHAAEK</sequence>
<proteinExistence type="predicted"/>
<dbReference type="Proteomes" id="UP000250235">
    <property type="component" value="Unassembled WGS sequence"/>
</dbReference>
<dbReference type="PANTHER" id="PTHR47203">
    <property type="match status" value="1"/>
</dbReference>
<keyword evidence="2" id="KW-1185">Reference proteome</keyword>
<name>A0A2Z7CAG3_9LAMI</name>
<dbReference type="PANTHER" id="PTHR47203:SF1">
    <property type="entry name" value="HYPOTHETICAL BASE EXCISION DNA REPAIR PROTEIN (EUROFUNG)"/>
    <property type="match status" value="1"/>
</dbReference>
<dbReference type="OrthoDB" id="5607at2759"/>
<dbReference type="EMBL" id="KQ997549">
    <property type="protein sequence ID" value="KZV44010.1"/>
    <property type="molecule type" value="Genomic_DNA"/>
</dbReference>
<reference evidence="1 2" key="1">
    <citation type="journal article" date="2015" name="Proc. Natl. Acad. Sci. U.S.A.">
        <title>The resurrection genome of Boea hygrometrica: A blueprint for survival of dehydration.</title>
        <authorList>
            <person name="Xiao L."/>
            <person name="Yang G."/>
            <person name="Zhang L."/>
            <person name="Yang X."/>
            <person name="Zhao S."/>
            <person name="Ji Z."/>
            <person name="Zhou Q."/>
            <person name="Hu M."/>
            <person name="Wang Y."/>
            <person name="Chen M."/>
            <person name="Xu Y."/>
            <person name="Jin H."/>
            <person name="Xiao X."/>
            <person name="Hu G."/>
            <person name="Bao F."/>
            <person name="Hu Y."/>
            <person name="Wan P."/>
            <person name="Li L."/>
            <person name="Deng X."/>
            <person name="Kuang T."/>
            <person name="Xiang C."/>
            <person name="Zhu J.K."/>
            <person name="Oliver M.J."/>
            <person name="He Y."/>
        </authorList>
    </citation>
    <scope>NUCLEOTIDE SEQUENCE [LARGE SCALE GENOMIC DNA]</scope>
    <source>
        <strain evidence="2">cv. XS01</strain>
    </source>
</reference>
<dbReference type="InterPro" id="IPR023170">
    <property type="entry name" value="HhH_base_excis_C"/>
</dbReference>
<dbReference type="Gene3D" id="1.10.1670.10">
    <property type="entry name" value="Helix-hairpin-Helix base-excision DNA repair enzymes (C-terminal)"/>
    <property type="match status" value="1"/>
</dbReference>
<protein>
    <recommendedName>
        <fullName evidence="3">DNA glycosylase superfamily protein</fullName>
    </recommendedName>
</protein>
<dbReference type="GO" id="GO:0003824">
    <property type="term" value="F:catalytic activity"/>
    <property type="evidence" value="ECO:0007669"/>
    <property type="project" value="InterPro"/>
</dbReference>
<gene>
    <name evidence="1" type="ORF">F511_31185</name>
</gene>
<accession>A0A2Z7CAG3</accession>
<dbReference type="SUPFAM" id="SSF48150">
    <property type="entry name" value="DNA-glycosylase"/>
    <property type="match status" value="1"/>
</dbReference>
<dbReference type="GO" id="GO:0006281">
    <property type="term" value="P:DNA repair"/>
    <property type="evidence" value="ECO:0007669"/>
    <property type="project" value="InterPro"/>
</dbReference>
<evidence type="ECO:0008006" key="3">
    <source>
        <dbReference type="Google" id="ProtNLM"/>
    </source>
</evidence>
<evidence type="ECO:0000313" key="1">
    <source>
        <dbReference type="EMBL" id="KZV44010.1"/>
    </source>
</evidence>
<evidence type="ECO:0000313" key="2">
    <source>
        <dbReference type="Proteomes" id="UP000250235"/>
    </source>
</evidence>
<organism evidence="1 2">
    <name type="scientific">Dorcoceras hygrometricum</name>
    <dbReference type="NCBI Taxonomy" id="472368"/>
    <lineage>
        <taxon>Eukaryota</taxon>
        <taxon>Viridiplantae</taxon>
        <taxon>Streptophyta</taxon>
        <taxon>Embryophyta</taxon>
        <taxon>Tracheophyta</taxon>
        <taxon>Spermatophyta</taxon>
        <taxon>Magnoliopsida</taxon>
        <taxon>eudicotyledons</taxon>
        <taxon>Gunneridae</taxon>
        <taxon>Pentapetalae</taxon>
        <taxon>asterids</taxon>
        <taxon>lamiids</taxon>
        <taxon>Lamiales</taxon>
        <taxon>Gesneriaceae</taxon>
        <taxon>Didymocarpoideae</taxon>
        <taxon>Trichosporeae</taxon>
        <taxon>Loxocarpinae</taxon>
        <taxon>Dorcoceras</taxon>
    </lineage>
</organism>
<dbReference type="AlphaFoldDB" id="A0A2Z7CAG3"/>
<dbReference type="InterPro" id="IPR011257">
    <property type="entry name" value="DNA_glycosylase"/>
</dbReference>